<dbReference type="GO" id="GO:0005737">
    <property type="term" value="C:cytoplasm"/>
    <property type="evidence" value="ECO:0007669"/>
    <property type="project" value="InterPro"/>
</dbReference>
<keyword evidence="2" id="KW-0479">Metal-binding</keyword>
<dbReference type="InterPro" id="IPR017714">
    <property type="entry name" value="MethylthioRu-1-P_deHdtase_MtnB"/>
</dbReference>
<gene>
    <name evidence="11" type="ORF">FSB_LOCUS26572</name>
</gene>
<feature type="region of interest" description="Disordered" evidence="9">
    <location>
        <begin position="1"/>
        <end position="21"/>
    </location>
</feature>
<keyword evidence="3" id="KW-0378">Hydrolase</keyword>
<dbReference type="Gene3D" id="1.10.720.60">
    <property type="match status" value="1"/>
</dbReference>
<keyword evidence="8" id="KW-0511">Multifunctional enzyme</keyword>
<keyword evidence="5" id="KW-0460">Magnesium</keyword>
<keyword evidence="6" id="KW-0486">Methionine biosynthesis</keyword>
<keyword evidence="4" id="KW-0862">Zinc</keyword>
<name>A0A2N9GGY4_FAGSY</name>
<feature type="domain" description="Class II aldolase/adducin N-terminal" evidence="10">
    <location>
        <begin position="240"/>
        <end position="443"/>
    </location>
</feature>
<protein>
    <recommendedName>
        <fullName evidence="10">Class II aldolase/adducin N-terminal domain-containing protein</fullName>
    </recommendedName>
</protein>
<dbReference type="GO" id="GO:0016787">
    <property type="term" value="F:hydrolase activity"/>
    <property type="evidence" value="ECO:0007669"/>
    <property type="project" value="UniProtKB-KW"/>
</dbReference>
<dbReference type="NCBIfam" id="TIGR03328">
    <property type="entry name" value="salvage_mtnB"/>
    <property type="match status" value="1"/>
</dbReference>
<feature type="compositionally biased region" description="Basic and acidic residues" evidence="9">
    <location>
        <begin position="1"/>
        <end position="16"/>
    </location>
</feature>
<dbReference type="FunFam" id="3.40.225.10:FF:000010">
    <property type="entry name" value="Probable bifunctional methylthioribulose-1-phosphate dehydratase/enolase-phosphatase E1"/>
    <property type="match status" value="1"/>
</dbReference>
<dbReference type="SUPFAM" id="SSF53639">
    <property type="entry name" value="AraD/HMP-PK domain-like"/>
    <property type="match status" value="1"/>
</dbReference>
<dbReference type="PANTHER" id="PTHR10640">
    <property type="entry name" value="METHYLTHIORIBULOSE-1-PHOSPHATE DEHYDRATASE"/>
    <property type="match status" value="1"/>
</dbReference>
<sequence>MMEVHDYNEHTQEKKMLPPPAGTFQTREELLKHVRDFALSQGYMVSIKDSSKERYVTISCDKGGVYRKRLKNGENMRQRKTASRLTNCPFEVVGKKDDDLWMLTIKNGEHNHEPSQDISDHPSCRRFTEEEVLLIRELTAAGKRPRQILKALRQQNPSLVSDSRNVYNVKAKIRRESLSGKQVEASWSSSGSEAMNGCGSGVTGVQQAMAQNEDGVAALMTGSSDLELELGTKAVSDTKSLATDLCHHFYTLGWLSGTGGSFTLRVHHDAVAMPSQLIVMSPSGVQKERMVPEDMYVLSPDGFVLSTPVPKPYTHAAPKCTDCALLFMKVYEMCNAGAVIHSHGMESCLITMINPFSKEFRITHMEMIKGIQGHGYHDELVVPIIENTAHEGELLESFIEAIRAYPKTTAVLVRNHGVFIWGDSWVSAKTQAECYHYLFDAAIKLHQLGLDWSTPSHGPIRNVNGFWGCSGSFSRALKTGALSLDDMIEPSQRCVLLDIEGTTTPVSFVTDVLSSYAHDNVGKHLTATYDSEETQNDINMLRSQIQNDLDQGVIGAVPIPLDYVGKELVIASLVANVEAMIRADRKVTVLKQLEGHIWRTGFQSNEFVGVVFDDVAEALGRGPPVPSPAPVCRDTWHIRGPQGLRSRAPRVRINEMGRDIVRSVVMGRECAKRVVIAIDDLVSKPYEIHRGGRKGAIIILEGRNSGGWRGFGMELRCLFTTDNHTVKHGVMGTKPAPVVPEKKVVRPVKGKGFPEENLLKPNTPSFVPGQKPASKPTAEPHTPRARFQPKKTKAAWRPKSIMKPKPMQPGCSLNGPALTPQSLVPKTSLSSVPPKPAMIPAFDTCDTALVPHLGEVVTRTWGSSLDWVLELCDGRRLSIPVSLLRPYLGEFQDSGQVVPSGSGEMGCAGSSPKGMGRMFLWRCFLWPPWSLKKGLVWKGYQFWGRQGLMWLGHQELGEAKSDPSPSEWVMGKYHLFGEFVGASYEGFEEEVLALLKSIDTCRTNIVSGGEVSDMSCKLGRKGSRELKVLVSTINYDSGLSRSRGGILLMWDHRVVEKIDEAVGDFSVSYRERSLMWDELAGLASWWGIPWCVGGDFNVKGWWESYHFEGIPNFILARKLRALKLDLKKWNVEVFGNAQNRRRQAMFDLNVLDVEAELPPLSSEERVQKIRLVEELKRSFLQEEISWRQKSRALWLQEEAISTSITQFYQDLYLEGVSRRPMLDGLEFSMISNEDSNWLGRPFEEEEVLGVIQGFNGDKAPGSDGFSLAFFQTCWAVVHLDIMAVSRAFHVSGSFKKSLNATFLTLIPKKVEVGAPKDHLIILECFCPGETYLRLGSSRLDLLFADDTLIFCDADPIKLEHLRSLFLWFEAVSGLKINLGLPPLGATFKEKLIWNLIIERMEKRLAGWKRLYLSKGGKRDALWRQVVAAKYGSSWGDWCSKEVKDSYGVKFWRDQWCGDTPLKEAYLELFSIALDRNASLADLMSHINGMLHWDVLFTRSVQDWELESISSFMDLIYSIQVQGTGEDKISWGSPDSKDFTVK</sequence>
<dbReference type="SMART" id="SM01007">
    <property type="entry name" value="Aldolase_II"/>
    <property type="match status" value="1"/>
</dbReference>
<evidence type="ECO:0000256" key="3">
    <source>
        <dbReference type="ARBA" id="ARBA00022801"/>
    </source>
</evidence>
<organism evidence="11">
    <name type="scientific">Fagus sylvatica</name>
    <name type="common">Beechnut</name>
    <dbReference type="NCBI Taxonomy" id="28930"/>
    <lineage>
        <taxon>Eukaryota</taxon>
        <taxon>Viridiplantae</taxon>
        <taxon>Streptophyta</taxon>
        <taxon>Embryophyta</taxon>
        <taxon>Tracheophyta</taxon>
        <taxon>Spermatophyta</taxon>
        <taxon>Magnoliopsida</taxon>
        <taxon>eudicotyledons</taxon>
        <taxon>Gunneridae</taxon>
        <taxon>Pentapetalae</taxon>
        <taxon>rosids</taxon>
        <taxon>fabids</taxon>
        <taxon>Fagales</taxon>
        <taxon>Fagaceae</taxon>
        <taxon>Fagus</taxon>
    </lineage>
</organism>
<keyword evidence="7" id="KW-0456">Lyase</keyword>
<evidence type="ECO:0000256" key="4">
    <source>
        <dbReference type="ARBA" id="ARBA00022833"/>
    </source>
</evidence>
<evidence type="ECO:0000256" key="5">
    <source>
        <dbReference type="ARBA" id="ARBA00022842"/>
    </source>
</evidence>
<accession>A0A2N9GGY4</accession>
<dbReference type="FunFam" id="1.10.720.60:FF:000001">
    <property type="entry name" value="Probable bifunctional methylthioribulose-1-phosphate dehydratase/enolase-phosphatase E1"/>
    <property type="match status" value="1"/>
</dbReference>
<reference evidence="11" key="1">
    <citation type="submission" date="2018-02" db="EMBL/GenBank/DDBJ databases">
        <authorList>
            <person name="Cohen D.B."/>
            <person name="Kent A.D."/>
        </authorList>
    </citation>
    <scope>NUCLEOTIDE SEQUENCE</scope>
</reference>
<dbReference type="Gene3D" id="3.40.225.10">
    <property type="entry name" value="Class II aldolase/adducin N-terminal domain"/>
    <property type="match status" value="1"/>
</dbReference>
<proteinExistence type="predicted"/>
<evidence type="ECO:0000256" key="1">
    <source>
        <dbReference type="ARBA" id="ARBA00022605"/>
    </source>
</evidence>
<dbReference type="SUPFAM" id="SSF56784">
    <property type="entry name" value="HAD-like"/>
    <property type="match status" value="1"/>
</dbReference>
<dbReference type="GO" id="GO:0046872">
    <property type="term" value="F:metal ion binding"/>
    <property type="evidence" value="ECO:0007669"/>
    <property type="project" value="UniProtKB-KW"/>
</dbReference>
<evidence type="ECO:0000256" key="2">
    <source>
        <dbReference type="ARBA" id="ARBA00022723"/>
    </source>
</evidence>
<evidence type="ECO:0000256" key="7">
    <source>
        <dbReference type="ARBA" id="ARBA00023239"/>
    </source>
</evidence>
<evidence type="ECO:0000256" key="9">
    <source>
        <dbReference type="SAM" id="MobiDB-lite"/>
    </source>
</evidence>
<evidence type="ECO:0000313" key="11">
    <source>
        <dbReference type="EMBL" id="SPC98690.1"/>
    </source>
</evidence>
<dbReference type="PANTHER" id="PTHR10640:SF7">
    <property type="entry name" value="METHYLTHIORIBULOSE-1-PHOSPHATE DEHYDRATASE"/>
    <property type="match status" value="1"/>
</dbReference>
<dbReference type="GO" id="GO:0019509">
    <property type="term" value="P:L-methionine salvage from methylthioadenosine"/>
    <property type="evidence" value="ECO:0007669"/>
    <property type="project" value="InterPro"/>
</dbReference>
<dbReference type="InterPro" id="IPR036409">
    <property type="entry name" value="Aldolase_II/adducin_N_sf"/>
</dbReference>
<dbReference type="GO" id="GO:0046570">
    <property type="term" value="F:methylthioribulose 1-phosphate dehydratase activity"/>
    <property type="evidence" value="ECO:0007669"/>
    <property type="project" value="TreeGrafter"/>
</dbReference>
<evidence type="ECO:0000256" key="6">
    <source>
        <dbReference type="ARBA" id="ARBA00023167"/>
    </source>
</evidence>
<dbReference type="InterPro" id="IPR036412">
    <property type="entry name" value="HAD-like_sf"/>
</dbReference>
<feature type="compositionally biased region" description="Basic residues" evidence="9">
    <location>
        <begin position="783"/>
        <end position="802"/>
    </location>
</feature>
<keyword evidence="1" id="KW-0028">Amino-acid biosynthesis</keyword>
<dbReference type="EMBL" id="OIVN01001891">
    <property type="protein sequence ID" value="SPC98690.1"/>
    <property type="molecule type" value="Genomic_DNA"/>
</dbReference>
<dbReference type="Pfam" id="PF00596">
    <property type="entry name" value="Aldolase_II"/>
    <property type="match status" value="1"/>
</dbReference>
<evidence type="ECO:0000259" key="10">
    <source>
        <dbReference type="SMART" id="SM01007"/>
    </source>
</evidence>
<dbReference type="InterPro" id="IPR001303">
    <property type="entry name" value="Aldolase_II/adducin_N"/>
</dbReference>
<evidence type="ECO:0000256" key="8">
    <source>
        <dbReference type="ARBA" id="ARBA00023268"/>
    </source>
</evidence>
<feature type="region of interest" description="Disordered" evidence="9">
    <location>
        <begin position="752"/>
        <end position="810"/>
    </location>
</feature>